<comment type="caution">
    <text evidence="2">The sequence shown here is derived from an EMBL/GenBank/DDBJ whole genome shotgun (WGS) entry which is preliminary data.</text>
</comment>
<protein>
    <submittedName>
        <fullName evidence="2">Uncharacterized protein</fullName>
    </submittedName>
</protein>
<feature type="region of interest" description="Disordered" evidence="1">
    <location>
        <begin position="1"/>
        <end position="40"/>
    </location>
</feature>
<evidence type="ECO:0000256" key="1">
    <source>
        <dbReference type="SAM" id="MobiDB-lite"/>
    </source>
</evidence>
<sequence>NVESPRCGRDMGCLRSRLARPVGPGQHHSAGAHGTKLTGLGALLNQQSEIRKGRLAFPSERDLDNEPDQNIPGK</sequence>
<keyword evidence="3" id="KW-1185">Reference proteome</keyword>
<gene>
    <name evidence="2" type="ORF">P7K49_027000</name>
</gene>
<reference evidence="2 3" key="1">
    <citation type="submission" date="2023-05" db="EMBL/GenBank/DDBJ databases">
        <title>B98-5 Cell Line De Novo Hybrid Assembly: An Optical Mapping Approach.</title>
        <authorList>
            <person name="Kananen K."/>
            <person name="Auerbach J.A."/>
            <person name="Kautto E."/>
            <person name="Blachly J.S."/>
        </authorList>
    </citation>
    <scope>NUCLEOTIDE SEQUENCE [LARGE SCALE GENOMIC DNA]</scope>
    <source>
        <strain evidence="2">B95-8</strain>
        <tissue evidence="2">Cell line</tissue>
    </source>
</reference>
<feature type="non-terminal residue" evidence="2">
    <location>
        <position position="74"/>
    </location>
</feature>
<feature type="non-terminal residue" evidence="2">
    <location>
        <position position="1"/>
    </location>
</feature>
<evidence type="ECO:0000313" key="3">
    <source>
        <dbReference type="Proteomes" id="UP001266305"/>
    </source>
</evidence>
<dbReference type="Proteomes" id="UP001266305">
    <property type="component" value="Unassembled WGS sequence"/>
</dbReference>
<accession>A0ABQ9UES4</accession>
<organism evidence="2 3">
    <name type="scientific">Saguinus oedipus</name>
    <name type="common">Cotton-top tamarin</name>
    <name type="synonym">Oedipomidas oedipus</name>
    <dbReference type="NCBI Taxonomy" id="9490"/>
    <lineage>
        <taxon>Eukaryota</taxon>
        <taxon>Metazoa</taxon>
        <taxon>Chordata</taxon>
        <taxon>Craniata</taxon>
        <taxon>Vertebrata</taxon>
        <taxon>Euteleostomi</taxon>
        <taxon>Mammalia</taxon>
        <taxon>Eutheria</taxon>
        <taxon>Euarchontoglires</taxon>
        <taxon>Primates</taxon>
        <taxon>Haplorrhini</taxon>
        <taxon>Platyrrhini</taxon>
        <taxon>Cebidae</taxon>
        <taxon>Callitrichinae</taxon>
        <taxon>Saguinus</taxon>
    </lineage>
</organism>
<dbReference type="EMBL" id="JASSZA010000013">
    <property type="protein sequence ID" value="KAK2095584.1"/>
    <property type="molecule type" value="Genomic_DNA"/>
</dbReference>
<evidence type="ECO:0000313" key="2">
    <source>
        <dbReference type="EMBL" id="KAK2095584.1"/>
    </source>
</evidence>
<name>A0ABQ9UES4_SAGOE</name>
<feature type="region of interest" description="Disordered" evidence="1">
    <location>
        <begin position="53"/>
        <end position="74"/>
    </location>
</feature>
<proteinExistence type="predicted"/>